<name>A0ABQ0S9K0_9PSEU</name>
<sequence length="83" mass="8700">MLPTEENPPRAASAAIARSVLVLVWFLLPMLASDERGACRPGYPLAGGGALSPAARKGDPARPARLMVHGQPEGLSRSDAERP</sequence>
<gene>
    <name evidence="2" type="ORF">PSA01_66360</name>
</gene>
<evidence type="ECO:0000313" key="2">
    <source>
        <dbReference type="EMBL" id="GEC29607.1"/>
    </source>
</evidence>
<reference evidence="2 3" key="1">
    <citation type="submission" date="2019-06" db="EMBL/GenBank/DDBJ databases">
        <title>Whole genome shotgun sequence of Pseudonocardia saturnea NBRC 14499.</title>
        <authorList>
            <person name="Hosoyama A."/>
            <person name="Uohara A."/>
            <person name="Ohji S."/>
            <person name="Ichikawa N."/>
        </authorList>
    </citation>
    <scope>NUCLEOTIDE SEQUENCE [LARGE SCALE GENOMIC DNA]</scope>
    <source>
        <strain evidence="2 3">NBRC 14499</strain>
    </source>
</reference>
<keyword evidence="3" id="KW-1185">Reference proteome</keyword>
<dbReference type="EMBL" id="BJNH01000142">
    <property type="protein sequence ID" value="GEC29607.1"/>
    <property type="molecule type" value="Genomic_DNA"/>
</dbReference>
<organism evidence="2 3">
    <name type="scientific">Pseudonocardia saturnea</name>
    <dbReference type="NCBI Taxonomy" id="33909"/>
    <lineage>
        <taxon>Bacteria</taxon>
        <taxon>Bacillati</taxon>
        <taxon>Actinomycetota</taxon>
        <taxon>Actinomycetes</taxon>
        <taxon>Pseudonocardiales</taxon>
        <taxon>Pseudonocardiaceae</taxon>
        <taxon>Pseudonocardia</taxon>
    </lineage>
</organism>
<feature type="region of interest" description="Disordered" evidence="1">
    <location>
        <begin position="42"/>
        <end position="83"/>
    </location>
</feature>
<dbReference type="Proteomes" id="UP000320693">
    <property type="component" value="Unassembled WGS sequence"/>
</dbReference>
<proteinExistence type="predicted"/>
<comment type="caution">
    <text evidence="2">The sequence shown here is derived from an EMBL/GenBank/DDBJ whole genome shotgun (WGS) entry which is preliminary data.</text>
</comment>
<protein>
    <submittedName>
        <fullName evidence="2">Uncharacterized protein</fullName>
    </submittedName>
</protein>
<accession>A0ABQ0S9K0</accession>
<evidence type="ECO:0000256" key="1">
    <source>
        <dbReference type="SAM" id="MobiDB-lite"/>
    </source>
</evidence>
<evidence type="ECO:0000313" key="3">
    <source>
        <dbReference type="Proteomes" id="UP000320693"/>
    </source>
</evidence>